<dbReference type="PATRIC" id="fig|1178515.4.peg.1755"/>
<keyword evidence="3" id="KW-1185">Reference proteome</keyword>
<name>A0A172TPR5_9BACL</name>
<feature type="domain" description="Pyridoxamine 5'-phosphate oxidase N-terminal" evidence="1">
    <location>
        <begin position="2"/>
        <end position="109"/>
    </location>
</feature>
<dbReference type="EMBL" id="CP011388">
    <property type="protein sequence ID" value="ANE48807.1"/>
    <property type="molecule type" value="Genomic_DNA"/>
</dbReference>
<dbReference type="Gene3D" id="2.30.110.10">
    <property type="entry name" value="Electron Transport, Fmn-binding Protein, Chain A"/>
    <property type="match status" value="1"/>
</dbReference>
<dbReference type="InterPro" id="IPR011576">
    <property type="entry name" value="Pyridox_Oxase_N"/>
</dbReference>
<dbReference type="Pfam" id="PF01243">
    <property type="entry name" value="PNPOx_N"/>
    <property type="match status" value="1"/>
</dbReference>
<dbReference type="InterPro" id="IPR052917">
    <property type="entry name" value="Stress-Dev_Protein"/>
</dbReference>
<evidence type="ECO:0000259" key="1">
    <source>
        <dbReference type="Pfam" id="PF01243"/>
    </source>
</evidence>
<protein>
    <submittedName>
        <fullName evidence="2">General stress protein</fullName>
    </submittedName>
</protein>
<evidence type="ECO:0000313" key="3">
    <source>
        <dbReference type="Proteomes" id="UP000076927"/>
    </source>
</evidence>
<evidence type="ECO:0000313" key="2">
    <source>
        <dbReference type="EMBL" id="ANE48807.1"/>
    </source>
</evidence>
<dbReference type="PANTHER" id="PTHR34818">
    <property type="entry name" value="PROTEIN BLI-3"/>
    <property type="match status" value="1"/>
</dbReference>
<dbReference type="AlphaFoldDB" id="A0A172TPR5"/>
<dbReference type="InterPro" id="IPR012349">
    <property type="entry name" value="Split_barrel_FMN-bd"/>
</dbReference>
<reference evidence="2 3" key="1">
    <citation type="submission" date="2015-01" db="EMBL/GenBank/DDBJ databases">
        <title>Paenibacillus swuensis/DY6/whole genome sequencing.</title>
        <authorList>
            <person name="Kim M.K."/>
            <person name="Srinivasan S."/>
            <person name="Lee J.-J."/>
        </authorList>
    </citation>
    <scope>NUCLEOTIDE SEQUENCE [LARGE SCALE GENOMIC DNA]</scope>
    <source>
        <strain evidence="2 3">DY6</strain>
    </source>
</reference>
<organism evidence="2 3">
    <name type="scientific">Paenibacillus swuensis</name>
    <dbReference type="NCBI Taxonomy" id="1178515"/>
    <lineage>
        <taxon>Bacteria</taxon>
        <taxon>Bacillati</taxon>
        <taxon>Bacillota</taxon>
        <taxon>Bacilli</taxon>
        <taxon>Bacillales</taxon>
        <taxon>Paenibacillaceae</taxon>
        <taxon>Paenibacillus</taxon>
    </lineage>
</organism>
<dbReference type="STRING" id="1178515.SY83_08790"/>
<accession>A0A172TPR5</accession>
<dbReference type="KEGG" id="pswu:SY83_08790"/>
<proteinExistence type="predicted"/>
<dbReference type="PANTHER" id="PTHR34818:SF1">
    <property type="entry name" value="PROTEIN BLI-3"/>
    <property type="match status" value="1"/>
</dbReference>
<gene>
    <name evidence="2" type="ORF">SY83_08790</name>
</gene>
<dbReference type="Proteomes" id="UP000076927">
    <property type="component" value="Chromosome"/>
</dbReference>
<dbReference type="SUPFAM" id="SSF50475">
    <property type="entry name" value="FMN-binding split barrel"/>
    <property type="match status" value="1"/>
</dbReference>
<sequence length="121" mass="14167">MERHPICSFGTVEGNRPKVRYMKLYNDGLTVYLATDRKTHKVDELKSNPNVHLLFGQEKEVVAIEGTGKVNDDETVRKKLWNREFEHWFSGPDDPDYVVLVIEPSRIEFSDRDMNLEVWEA</sequence>